<dbReference type="Proteomes" id="UP000295710">
    <property type="component" value="Unassembled WGS sequence"/>
</dbReference>
<dbReference type="FunFam" id="3.40.50.720:FF:000090">
    <property type="entry name" value="NADP-dependent mannitol dehydrogenase"/>
    <property type="match status" value="1"/>
</dbReference>
<dbReference type="PANTHER" id="PTHR43008:SF14">
    <property type="entry name" value="DEHYDROGENASE ARBD, PUTATIVE-RELATED"/>
    <property type="match status" value="1"/>
</dbReference>
<dbReference type="InterPro" id="IPR020904">
    <property type="entry name" value="Sc_DH/Rdtase_CS"/>
</dbReference>
<proteinExistence type="inferred from homology"/>
<dbReference type="SUPFAM" id="SSF51735">
    <property type="entry name" value="NAD(P)-binding Rossmann-fold domains"/>
    <property type="match status" value="1"/>
</dbReference>
<organism evidence="4 5">
    <name type="scientific">Extibacter muris</name>
    <dbReference type="NCBI Taxonomy" id="1796622"/>
    <lineage>
        <taxon>Bacteria</taxon>
        <taxon>Bacillati</taxon>
        <taxon>Bacillota</taxon>
        <taxon>Clostridia</taxon>
        <taxon>Lachnospirales</taxon>
        <taxon>Lachnospiraceae</taxon>
        <taxon>Extibacter</taxon>
    </lineage>
</organism>
<keyword evidence="2" id="KW-0521">NADP</keyword>
<reference evidence="4 5" key="1">
    <citation type="journal article" date="2016" name="Nat. Microbiol.">
        <title>The Mouse Intestinal Bacterial Collection (miBC) provides host-specific insight into cultured diversity and functional potential of the gut microbiota.</title>
        <authorList>
            <person name="Lagkouvardos I."/>
            <person name="Pukall R."/>
            <person name="Abt B."/>
            <person name="Foesel B.U."/>
            <person name="Meier-Kolthoff J.P."/>
            <person name="Kumar N."/>
            <person name="Bresciani A."/>
            <person name="Martinez I."/>
            <person name="Just S."/>
            <person name="Ziegler C."/>
            <person name="Brugiroux S."/>
            <person name="Garzetti D."/>
            <person name="Wenning M."/>
            <person name="Bui T.P."/>
            <person name="Wang J."/>
            <person name="Hugenholtz F."/>
            <person name="Plugge C.M."/>
            <person name="Peterson D.A."/>
            <person name="Hornef M.W."/>
            <person name="Baines J.F."/>
            <person name="Smidt H."/>
            <person name="Walter J."/>
            <person name="Kristiansen K."/>
            <person name="Nielsen H.B."/>
            <person name="Haller D."/>
            <person name="Overmann J."/>
            <person name="Stecher B."/>
            <person name="Clavel T."/>
        </authorList>
    </citation>
    <scope>NUCLEOTIDE SEQUENCE [LARGE SCALE GENOMIC DNA]</scope>
    <source>
        <strain evidence="4 5">DSM 28560</strain>
    </source>
</reference>
<evidence type="ECO:0000256" key="3">
    <source>
        <dbReference type="ARBA" id="ARBA00023002"/>
    </source>
</evidence>
<dbReference type="PROSITE" id="PS00061">
    <property type="entry name" value="ADH_SHORT"/>
    <property type="match status" value="1"/>
</dbReference>
<evidence type="ECO:0000256" key="2">
    <source>
        <dbReference type="ARBA" id="ARBA00022857"/>
    </source>
</evidence>
<dbReference type="Pfam" id="PF13561">
    <property type="entry name" value="adh_short_C2"/>
    <property type="match status" value="1"/>
</dbReference>
<dbReference type="InterPro" id="IPR036291">
    <property type="entry name" value="NAD(P)-bd_dom_sf"/>
</dbReference>
<evidence type="ECO:0000256" key="1">
    <source>
        <dbReference type="ARBA" id="ARBA00006484"/>
    </source>
</evidence>
<evidence type="ECO:0000313" key="5">
    <source>
        <dbReference type="Proteomes" id="UP000295710"/>
    </source>
</evidence>
<comment type="similarity">
    <text evidence="1">Belongs to the short-chain dehydrogenases/reductases (SDR) family.</text>
</comment>
<accession>A0A4R4FEJ9</accession>
<dbReference type="PRINTS" id="PR00081">
    <property type="entry name" value="GDHRDH"/>
</dbReference>
<keyword evidence="5" id="KW-1185">Reference proteome</keyword>
<sequence>MNILDKFSLKGKKVLVTGGARGIGLNYAMAAAGAGADVALADIDGTKAREEAGKLSRAYGIQAAGLEVDVTSPEQVEEMCSSMAKKMGRIDVAFCNAGISINIPAEEMTLDQWRKVIDINLTGVFLTATAAGRYMIRQGGGSIINTASMSGHIVNIPQPQAAYNASKAGVIMLTKSLAVEWAGKNVRVNSISPGYIMTDLIKGHELIPVWTGLSPLERMGCPEELQGVALYLASDAGTFTTGADFVVDGAYTCV</sequence>
<keyword evidence="3" id="KW-0560">Oxidoreductase</keyword>
<dbReference type="GO" id="GO:0050664">
    <property type="term" value="F:oxidoreductase activity, acting on NAD(P)H, oxygen as acceptor"/>
    <property type="evidence" value="ECO:0007669"/>
    <property type="project" value="TreeGrafter"/>
</dbReference>
<comment type="caution">
    <text evidence="4">The sequence shown here is derived from an EMBL/GenBank/DDBJ whole genome shotgun (WGS) entry which is preliminary data.</text>
</comment>
<dbReference type="GO" id="GO:0005975">
    <property type="term" value="P:carbohydrate metabolic process"/>
    <property type="evidence" value="ECO:0007669"/>
    <property type="project" value="UniProtKB-ARBA"/>
</dbReference>
<name>A0A4R4FEJ9_9FIRM</name>
<dbReference type="GO" id="GO:0044281">
    <property type="term" value="P:small molecule metabolic process"/>
    <property type="evidence" value="ECO:0007669"/>
    <property type="project" value="UniProtKB-ARBA"/>
</dbReference>
<dbReference type="Gene3D" id="3.40.50.720">
    <property type="entry name" value="NAD(P)-binding Rossmann-like Domain"/>
    <property type="match status" value="1"/>
</dbReference>
<dbReference type="RefSeq" id="WP_132278701.1">
    <property type="nucleotide sequence ID" value="NZ_JAOBST010000018.1"/>
</dbReference>
<evidence type="ECO:0000313" key="4">
    <source>
        <dbReference type="EMBL" id="TDA21106.1"/>
    </source>
</evidence>
<dbReference type="PANTHER" id="PTHR43008">
    <property type="entry name" value="BENZIL REDUCTASE"/>
    <property type="match status" value="1"/>
</dbReference>
<dbReference type="InterPro" id="IPR002347">
    <property type="entry name" value="SDR_fam"/>
</dbReference>
<dbReference type="EMBL" id="SMMX01000011">
    <property type="protein sequence ID" value="TDA21106.1"/>
    <property type="molecule type" value="Genomic_DNA"/>
</dbReference>
<gene>
    <name evidence="4" type="ORF">E1963_13200</name>
</gene>
<protein>
    <submittedName>
        <fullName evidence="4">SDR family oxidoreductase</fullName>
    </submittedName>
</protein>
<dbReference type="PRINTS" id="PR00080">
    <property type="entry name" value="SDRFAMILY"/>
</dbReference>
<dbReference type="AlphaFoldDB" id="A0A4R4FEJ9"/>